<protein>
    <submittedName>
        <fullName evidence="2">Uncharacterized protein</fullName>
    </submittedName>
</protein>
<evidence type="ECO:0000313" key="3">
    <source>
        <dbReference type="Proteomes" id="UP000663873"/>
    </source>
</evidence>
<dbReference type="Proteomes" id="UP000663873">
    <property type="component" value="Unassembled WGS sequence"/>
</dbReference>
<dbReference type="AlphaFoldDB" id="A0A822AI84"/>
<feature type="region of interest" description="Disordered" evidence="1">
    <location>
        <begin position="1"/>
        <end position="43"/>
    </location>
</feature>
<reference evidence="2" key="1">
    <citation type="submission" date="2021-02" db="EMBL/GenBank/DDBJ databases">
        <authorList>
            <person name="Nowell W R."/>
        </authorList>
    </citation>
    <scope>NUCLEOTIDE SEQUENCE</scope>
</reference>
<name>A0A822AI84_9BILA</name>
<proteinExistence type="predicted"/>
<evidence type="ECO:0000256" key="1">
    <source>
        <dbReference type="SAM" id="MobiDB-lite"/>
    </source>
</evidence>
<gene>
    <name evidence="2" type="ORF">UJA718_LOCUS50542</name>
</gene>
<feature type="non-terminal residue" evidence="2">
    <location>
        <position position="68"/>
    </location>
</feature>
<keyword evidence="3" id="KW-1185">Reference proteome</keyword>
<dbReference type="EMBL" id="CAJOBP010113987">
    <property type="protein sequence ID" value="CAF5009411.1"/>
    <property type="molecule type" value="Genomic_DNA"/>
</dbReference>
<comment type="caution">
    <text evidence="2">The sequence shown here is derived from an EMBL/GenBank/DDBJ whole genome shotgun (WGS) entry which is preliminary data.</text>
</comment>
<feature type="compositionally biased region" description="Low complexity" evidence="1">
    <location>
        <begin position="13"/>
        <end position="43"/>
    </location>
</feature>
<organism evidence="2 3">
    <name type="scientific">Rotaria socialis</name>
    <dbReference type="NCBI Taxonomy" id="392032"/>
    <lineage>
        <taxon>Eukaryota</taxon>
        <taxon>Metazoa</taxon>
        <taxon>Spiralia</taxon>
        <taxon>Gnathifera</taxon>
        <taxon>Rotifera</taxon>
        <taxon>Eurotatoria</taxon>
        <taxon>Bdelloidea</taxon>
        <taxon>Philodinida</taxon>
        <taxon>Philodinidae</taxon>
        <taxon>Rotaria</taxon>
    </lineage>
</organism>
<evidence type="ECO:0000313" key="2">
    <source>
        <dbReference type="EMBL" id="CAF5009411.1"/>
    </source>
</evidence>
<accession>A0A822AI84</accession>
<sequence length="68" mass="7161">MFNNGFASPPPSSSSSSSSSGSTIVRPINNNNNNNIHNNAMNSNINIPDKSNFFQAFSSMSIAGGNHD</sequence>